<evidence type="ECO:0000313" key="2">
    <source>
        <dbReference type="Proteomes" id="UP000236742"/>
    </source>
</evidence>
<name>A0A1H5UMS1_9RHOB</name>
<keyword evidence="2" id="KW-1185">Reference proteome</keyword>
<sequence length="153" mass="16469">MVRALVTLSAGAGAAQPAGDRLADPEGCLSRQAEANRPVADCVNEAQVACFQYEEASPAANACFLAAKEEWGELIAARMDRIRATAPPEIAAIAGIEVKYDLRGNLMQCDRMEELALVREDPGPAVLARRVRCEATAVGLAYAKLWLQSRDMH</sequence>
<reference evidence="1 2" key="1">
    <citation type="submission" date="2016-10" db="EMBL/GenBank/DDBJ databases">
        <authorList>
            <person name="de Groot N.N."/>
        </authorList>
    </citation>
    <scope>NUCLEOTIDE SEQUENCE [LARGE SCALE GENOMIC DNA]</scope>
    <source>
        <strain evidence="1 2">DSM 23413</strain>
    </source>
</reference>
<dbReference type="EMBL" id="FNVD01000004">
    <property type="protein sequence ID" value="SEF76314.1"/>
    <property type="molecule type" value="Genomic_DNA"/>
</dbReference>
<dbReference type="OrthoDB" id="7866682at2"/>
<organism evidence="1 2">
    <name type="scientific">Jhaorihella thermophila</name>
    <dbReference type="NCBI Taxonomy" id="488547"/>
    <lineage>
        <taxon>Bacteria</taxon>
        <taxon>Pseudomonadati</taxon>
        <taxon>Pseudomonadota</taxon>
        <taxon>Alphaproteobacteria</taxon>
        <taxon>Rhodobacterales</taxon>
        <taxon>Paracoccaceae</taxon>
        <taxon>Jhaorihella</taxon>
    </lineage>
</organism>
<evidence type="ECO:0000313" key="1">
    <source>
        <dbReference type="EMBL" id="SEF76314.1"/>
    </source>
</evidence>
<accession>A0A1H5UMS1</accession>
<dbReference type="Proteomes" id="UP000236742">
    <property type="component" value="Unassembled WGS sequence"/>
</dbReference>
<evidence type="ECO:0008006" key="3">
    <source>
        <dbReference type="Google" id="ProtNLM"/>
    </source>
</evidence>
<dbReference type="AlphaFoldDB" id="A0A1H5UMS1"/>
<gene>
    <name evidence="1" type="ORF">SAMN05421751_104160</name>
</gene>
<proteinExistence type="predicted"/>
<dbReference type="RefSeq" id="WP_104007378.1">
    <property type="nucleotide sequence ID" value="NZ_FNVD01000004.1"/>
</dbReference>
<protein>
    <recommendedName>
        <fullName evidence="3">Lysozyme inhibitor LprI N-terminal domain-containing protein</fullName>
    </recommendedName>
</protein>